<accession>A0A6N7YW09</accession>
<dbReference type="PANTHER" id="PTHR37489">
    <property type="entry name" value="DUF3500 DOMAIN-CONTAINING PROTEIN"/>
    <property type="match status" value="1"/>
</dbReference>
<sequence length="372" mass="41690">MSNESRLMHAPAHRPVPGDFNTTLVTFAAMALFDHFDTDQRAQAVVPLDDANRTHWNFLPESGRKGIALRDMNDVQRYLTHRLIAQCLSVEGYAQVVQVMSLEHVLRELNAPVFGHVAAHFRDPEGYFLTFFDQPQPDSDWGWRLVGHHLSLNFTVAGQDLIAATPLLLGAEPGRLGPFRILGHEEDLGFALLGRLDETQAATATIHATPPPDFATRCVPVLGDEEWPDVHGVGRRDAGITDVDREALRWVKGAPRGLARARMGADQQEAFDHLVEAFVARLKPEQVGREMDRIFSAGRDDLHFVWAGSHRLDEPHYFRIEGPVTLIEFDNTEDNANHVHCVWRDPGNDFGADILAQHRAAQHQGDDTQRPE</sequence>
<name>A0A6N7YW09_9PSEU</name>
<comment type="caution">
    <text evidence="1">The sequence shown here is derived from an EMBL/GenBank/DDBJ whole genome shotgun (WGS) entry which is preliminary data.</text>
</comment>
<gene>
    <name evidence="1" type="ORF">GKO32_00765</name>
</gene>
<evidence type="ECO:0000313" key="2">
    <source>
        <dbReference type="Proteomes" id="UP000440096"/>
    </source>
</evidence>
<dbReference type="RefSeq" id="WP_154754773.1">
    <property type="nucleotide sequence ID" value="NZ_WMBA01000001.1"/>
</dbReference>
<dbReference type="EMBL" id="WMBA01000001">
    <property type="protein sequence ID" value="MTD52519.1"/>
    <property type="molecule type" value="Genomic_DNA"/>
</dbReference>
<dbReference type="InterPro" id="IPR021889">
    <property type="entry name" value="DUF3500"/>
</dbReference>
<dbReference type="Proteomes" id="UP000440096">
    <property type="component" value="Unassembled WGS sequence"/>
</dbReference>
<dbReference type="OrthoDB" id="581140at2"/>
<evidence type="ECO:0000313" key="1">
    <source>
        <dbReference type="EMBL" id="MTD52519.1"/>
    </source>
</evidence>
<protein>
    <submittedName>
        <fullName evidence="1">DUF3500 domain-containing protein</fullName>
    </submittedName>
</protein>
<dbReference type="PANTHER" id="PTHR37489:SF1">
    <property type="entry name" value="DUF3500 DOMAIN-CONTAINING PROTEIN"/>
    <property type="match status" value="1"/>
</dbReference>
<proteinExistence type="predicted"/>
<dbReference type="AlphaFoldDB" id="A0A6N7YW09"/>
<organism evidence="1 2">
    <name type="scientific">Amycolatopsis pithecellobii</name>
    <dbReference type="NCBI Taxonomy" id="664692"/>
    <lineage>
        <taxon>Bacteria</taxon>
        <taxon>Bacillati</taxon>
        <taxon>Actinomycetota</taxon>
        <taxon>Actinomycetes</taxon>
        <taxon>Pseudonocardiales</taxon>
        <taxon>Pseudonocardiaceae</taxon>
        <taxon>Amycolatopsis</taxon>
    </lineage>
</organism>
<dbReference type="Pfam" id="PF12006">
    <property type="entry name" value="DUF3500"/>
    <property type="match status" value="1"/>
</dbReference>
<reference evidence="1 2" key="1">
    <citation type="submission" date="2019-11" db="EMBL/GenBank/DDBJ databases">
        <title>Draft genome of Amycolatopsis RM579.</title>
        <authorList>
            <person name="Duangmal K."/>
            <person name="Mingma R."/>
        </authorList>
    </citation>
    <scope>NUCLEOTIDE SEQUENCE [LARGE SCALE GENOMIC DNA]</scope>
    <source>
        <strain evidence="1 2">RM579</strain>
    </source>
</reference>
<keyword evidence="2" id="KW-1185">Reference proteome</keyword>